<dbReference type="InterPro" id="IPR031322">
    <property type="entry name" value="Shikimate/glucono_kinase"/>
</dbReference>
<dbReference type="GO" id="GO:0009423">
    <property type="term" value="P:chorismate biosynthetic process"/>
    <property type="evidence" value="ECO:0007669"/>
    <property type="project" value="UniProtKB-UniRule"/>
</dbReference>
<dbReference type="KEGG" id="rpod:E0E05_00500"/>
<gene>
    <name evidence="11" type="primary">aroK</name>
    <name evidence="12" type="ORF">E0E05_00500</name>
</gene>
<name>A0A4P6UXH7_9HYPH</name>
<protein>
    <recommendedName>
        <fullName evidence="3 11">Shikimate kinase</fullName>
        <shortName evidence="11">SK</shortName>
        <ecNumber evidence="3 11">2.7.1.71</ecNumber>
    </recommendedName>
</protein>
<evidence type="ECO:0000256" key="9">
    <source>
        <dbReference type="ARBA" id="ARBA00023141"/>
    </source>
</evidence>
<feature type="binding site" evidence="11">
    <location>
        <begin position="28"/>
        <end position="33"/>
    </location>
    <ligand>
        <name>ATP</name>
        <dbReference type="ChEBI" id="CHEBI:30616"/>
    </ligand>
</feature>
<dbReference type="EC" id="2.7.1.71" evidence="3 11"/>
<dbReference type="InterPro" id="IPR027417">
    <property type="entry name" value="P-loop_NTPase"/>
</dbReference>
<keyword evidence="5 11" id="KW-0808">Transferase</keyword>
<evidence type="ECO:0000256" key="4">
    <source>
        <dbReference type="ARBA" id="ARBA00022605"/>
    </source>
</evidence>
<evidence type="ECO:0000313" key="12">
    <source>
        <dbReference type="EMBL" id="QBK29203.1"/>
    </source>
</evidence>
<feature type="binding site" evidence="11">
    <location>
        <position position="153"/>
    </location>
    <ligand>
        <name>substrate</name>
    </ligand>
</feature>
<dbReference type="GO" id="GO:0009073">
    <property type="term" value="P:aromatic amino acid family biosynthetic process"/>
    <property type="evidence" value="ECO:0007669"/>
    <property type="project" value="UniProtKB-KW"/>
</dbReference>
<reference evidence="12 13" key="1">
    <citation type="journal article" date="2017" name="Int. J. Syst. Evol. Microbiol.">
        <title>Roseitalea porphyridii gen. nov., sp. nov., isolated from a red alga, and reclassification of Hoeflea suaedae Chung et al. 2013 as Pseudohoeflea suaedae gen. nov., comb. nov.</title>
        <authorList>
            <person name="Hyeon J.W."/>
            <person name="Jeong S.E."/>
            <person name="Baek K."/>
            <person name="Jeon C.O."/>
        </authorList>
    </citation>
    <scope>NUCLEOTIDE SEQUENCE [LARGE SCALE GENOMIC DNA]</scope>
    <source>
        <strain evidence="12 13">MA7-20</strain>
    </source>
</reference>
<keyword evidence="13" id="KW-1185">Reference proteome</keyword>
<feature type="binding site" evidence="11">
    <location>
        <position position="134"/>
    </location>
    <ligand>
        <name>ATP</name>
        <dbReference type="ChEBI" id="CHEBI:30616"/>
    </ligand>
</feature>
<dbReference type="PROSITE" id="PS01128">
    <property type="entry name" value="SHIKIMATE_KINASE"/>
    <property type="match status" value="1"/>
</dbReference>
<comment type="caution">
    <text evidence="11">Lacks conserved residue(s) required for the propagation of feature annotation.</text>
</comment>
<keyword evidence="8 11" id="KW-0067">ATP-binding</keyword>
<evidence type="ECO:0000256" key="7">
    <source>
        <dbReference type="ARBA" id="ARBA00022777"/>
    </source>
</evidence>
<evidence type="ECO:0000256" key="1">
    <source>
        <dbReference type="ARBA" id="ARBA00004842"/>
    </source>
</evidence>
<dbReference type="PANTHER" id="PTHR21087">
    <property type="entry name" value="SHIKIMATE KINASE"/>
    <property type="match status" value="1"/>
</dbReference>
<dbReference type="Pfam" id="PF01202">
    <property type="entry name" value="SKI"/>
    <property type="match status" value="1"/>
</dbReference>
<dbReference type="InterPro" id="IPR023000">
    <property type="entry name" value="Shikimate_kinase_CS"/>
</dbReference>
<keyword evidence="7 11" id="KW-0418">Kinase</keyword>
<proteinExistence type="inferred from homology"/>
<dbReference type="EMBL" id="CP036532">
    <property type="protein sequence ID" value="QBK29203.1"/>
    <property type="molecule type" value="Genomic_DNA"/>
</dbReference>
<feature type="binding site" evidence="11">
    <location>
        <position position="32"/>
    </location>
    <ligand>
        <name>Mg(2+)</name>
        <dbReference type="ChEBI" id="CHEBI:18420"/>
    </ligand>
</feature>
<dbReference type="HAMAP" id="MF_00109">
    <property type="entry name" value="Shikimate_kinase"/>
    <property type="match status" value="1"/>
</dbReference>
<keyword evidence="6 11" id="KW-0547">Nucleotide-binding</keyword>
<evidence type="ECO:0000256" key="10">
    <source>
        <dbReference type="ARBA" id="ARBA00048567"/>
    </source>
</evidence>
<comment type="function">
    <text evidence="11">Catalyzes the specific phosphorylation of the 3-hydroxyl group of shikimic acid using ATP as a cosubstrate.</text>
</comment>
<dbReference type="Gene3D" id="3.40.50.300">
    <property type="entry name" value="P-loop containing nucleotide triphosphate hydrolases"/>
    <property type="match status" value="1"/>
</dbReference>
<evidence type="ECO:0000256" key="3">
    <source>
        <dbReference type="ARBA" id="ARBA00012154"/>
    </source>
</evidence>
<dbReference type="GO" id="GO:0008652">
    <property type="term" value="P:amino acid biosynthetic process"/>
    <property type="evidence" value="ECO:0007669"/>
    <property type="project" value="UniProtKB-KW"/>
</dbReference>
<keyword evidence="4 11" id="KW-0028">Amino-acid biosynthesis</keyword>
<dbReference type="GO" id="GO:0004765">
    <property type="term" value="F:shikimate kinase activity"/>
    <property type="evidence" value="ECO:0007669"/>
    <property type="project" value="UniProtKB-UniRule"/>
</dbReference>
<comment type="subcellular location">
    <subcellularLocation>
        <location evidence="11">Cytoplasm</location>
    </subcellularLocation>
</comment>
<dbReference type="GO" id="GO:0005829">
    <property type="term" value="C:cytosol"/>
    <property type="evidence" value="ECO:0007669"/>
    <property type="project" value="TreeGrafter"/>
</dbReference>
<dbReference type="AlphaFoldDB" id="A0A4P6UXH7"/>
<keyword evidence="11" id="KW-0460">Magnesium</keyword>
<dbReference type="NCBIfam" id="NF010552">
    <property type="entry name" value="PRK13946.1"/>
    <property type="match status" value="1"/>
</dbReference>
<organism evidence="12 13">
    <name type="scientific">Roseitalea porphyridii</name>
    <dbReference type="NCBI Taxonomy" id="1852022"/>
    <lineage>
        <taxon>Bacteria</taxon>
        <taxon>Pseudomonadati</taxon>
        <taxon>Pseudomonadota</taxon>
        <taxon>Alphaproteobacteria</taxon>
        <taxon>Hyphomicrobiales</taxon>
        <taxon>Ahrensiaceae</taxon>
        <taxon>Roseitalea</taxon>
    </lineage>
</organism>
<comment type="similarity">
    <text evidence="2 11">Belongs to the shikimate kinase family.</text>
</comment>
<dbReference type="PRINTS" id="PR01100">
    <property type="entry name" value="SHIKIMTKNASE"/>
</dbReference>
<evidence type="ECO:0000256" key="11">
    <source>
        <dbReference type="HAMAP-Rule" id="MF_00109"/>
    </source>
</evidence>
<sequence length="198" mass="21163">MTEQSTDMAGEVAARLNGRPIVLIGMMGAGKSAIGRKLAARLDWPFVDADHEIEAAANMSIPDIFEAYGEPEFRRLEASVMARLLDAGSSVLATGGGAFMNADTRAAIAASAVSVWLSADIDLLMARVARKSTRPLLKAPDPRAVMQKLIDERYPVYARADVTVASRDASKEEMAQTVIEALHDHLAGTPEKAAQDPT</sequence>
<dbReference type="GO" id="GO:0000287">
    <property type="term" value="F:magnesium ion binding"/>
    <property type="evidence" value="ECO:0007669"/>
    <property type="project" value="UniProtKB-UniRule"/>
</dbReference>
<comment type="pathway">
    <text evidence="1 11">Metabolic intermediate biosynthesis; chorismate biosynthesis; chorismate from D-erythrose 4-phosphate and phosphoenolpyruvate: step 5/7.</text>
</comment>
<dbReference type="GO" id="GO:0005524">
    <property type="term" value="F:ATP binding"/>
    <property type="evidence" value="ECO:0007669"/>
    <property type="project" value="UniProtKB-UniRule"/>
</dbReference>
<evidence type="ECO:0000256" key="6">
    <source>
        <dbReference type="ARBA" id="ARBA00022741"/>
    </source>
</evidence>
<feature type="binding site" evidence="11">
    <location>
        <position position="96"/>
    </location>
    <ligand>
        <name>substrate</name>
    </ligand>
</feature>
<comment type="catalytic activity">
    <reaction evidence="10 11">
        <text>shikimate + ATP = 3-phosphoshikimate + ADP + H(+)</text>
        <dbReference type="Rhea" id="RHEA:13121"/>
        <dbReference type="ChEBI" id="CHEBI:15378"/>
        <dbReference type="ChEBI" id="CHEBI:30616"/>
        <dbReference type="ChEBI" id="CHEBI:36208"/>
        <dbReference type="ChEBI" id="CHEBI:145989"/>
        <dbReference type="ChEBI" id="CHEBI:456216"/>
        <dbReference type="EC" id="2.7.1.71"/>
    </reaction>
</comment>
<dbReference type="InterPro" id="IPR000623">
    <property type="entry name" value="Shikimate_kinase/TSH1"/>
</dbReference>
<comment type="subunit">
    <text evidence="11">Monomer.</text>
</comment>
<dbReference type="Proteomes" id="UP000293719">
    <property type="component" value="Chromosome"/>
</dbReference>
<dbReference type="PANTHER" id="PTHR21087:SF16">
    <property type="entry name" value="SHIKIMATE KINASE 1, CHLOROPLASTIC"/>
    <property type="match status" value="1"/>
</dbReference>
<evidence type="ECO:0000256" key="8">
    <source>
        <dbReference type="ARBA" id="ARBA00022840"/>
    </source>
</evidence>
<feature type="binding site" evidence="11">
    <location>
        <position position="50"/>
    </location>
    <ligand>
        <name>substrate</name>
    </ligand>
</feature>
<feature type="binding site" evidence="11">
    <location>
        <position position="74"/>
    </location>
    <ligand>
        <name>substrate</name>
    </ligand>
</feature>
<dbReference type="OrthoDB" id="9800332at2"/>
<dbReference type="UniPathway" id="UPA00053">
    <property type="reaction ID" value="UER00088"/>
</dbReference>
<keyword evidence="11" id="KW-0479">Metal-binding</keyword>
<keyword evidence="9 11" id="KW-0057">Aromatic amino acid biosynthesis</keyword>
<dbReference type="RefSeq" id="WP_131614905.1">
    <property type="nucleotide sequence ID" value="NZ_CP036532.1"/>
</dbReference>
<evidence type="ECO:0000256" key="5">
    <source>
        <dbReference type="ARBA" id="ARBA00022679"/>
    </source>
</evidence>
<dbReference type="CDD" id="cd00464">
    <property type="entry name" value="SK"/>
    <property type="match status" value="1"/>
</dbReference>
<keyword evidence="11" id="KW-0963">Cytoplasm</keyword>
<evidence type="ECO:0000313" key="13">
    <source>
        <dbReference type="Proteomes" id="UP000293719"/>
    </source>
</evidence>
<dbReference type="GeneID" id="90765759"/>
<accession>A0A4P6UXH7</accession>
<dbReference type="SUPFAM" id="SSF52540">
    <property type="entry name" value="P-loop containing nucleoside triphosphate hydrolases"/>
    <property type="match status" value="1"/>
</dbReference>
<comment type="cofactor">
    <cofactor evidence="11">
        <name>Mg(2+)</name>
        <dbReference type="ChEBI" id="CHEBI:18420"/>
    </cofactor>
    <text evidence="11">Binds 1 Mg(2+) ion per subunit.</text>
</comment>
<evidence type="ECO:0000256" key="2">
    <source>
        <dbReference type="ARBA" id="ARBA00006997"/>
    </source>
</evidence>